<gene>
    <name evidence="3" type="ORF">Mam01_47010</name>
</gene>
<dbReference type="RefSeq" id="WP_204287355.1">
    <property type="nucleotide sequence ID" value="NZ_BAABEJ010000002.1"/>
</dbReference>
<comment type="caution">
    <text evidence="3">The sequence shown here is derived from an EMBL/GenBank/DDBJ whole genome shotgun (WGS) entry which is preliminary data.</text>
</comment>
<dbReference type="GO" id="GO:0008168">
    <property type="term" value="F:methyltransferase activity"/>
    <property type="evidence" value="ECO:0007669"/>
    <property type="project" value="UniProtKB-KW"/>
</dbReference>
<proteinExistence type="predicted"/>
<dbReference type="EMBL" id="BOOB01000037">
    <property type="protein sequence ID" value="GIH34537.1"/>
    <property type="molecule type" value="Genomic_DNA"/>
</dbReference>
<accession>A0ABQ4FID1</accession>
<keyword evidence="1 3" id="KW-0489">Methyltransferase</keyword>
<dbReference type="GO" id="GO:0032259">
    <property type="term" value="P:methylation"/>
    <property type="evidence" value="ECO:0007669"/>
    <property type="project" value="UniProtKB-KW"/>
</dbReference>
<dbReference type="Pfam" id="PF06325">
    <property type="entry name" value="PrmA"/>
    <property type="match status" value="1"/>
</dbReference>
<sequence length="242" mass="25662">MGHDLHALNDLNDANDLNDLDAEAFVRAHTRPAAVPYVPEIRLRLAVDDGTHGTHGAHGAHGEEHAELYEIWERAGGLPFWAYPWAGGQALARHVLDHPETVHGRTVLDLATGSGLVAVAAALAGAALVVANDVDPYALAAVRLNAAANGVAVRVLGGDLLDGAPDEEVVLAGDVFYERPLALRVAPFLSRASGVVLTGVPDRACSYLPDGVFEPVGVHELLTLLEDAPRKRTTIYRLSGRH</sequence>
<reference evidence="3 4" key="1">
    <citation type="submission" date="2021-01" db="EMBL/GenBank/DDBJ databases">
        <title>Whole genome shotgun sequence of Microbispora amethystogenes NBRC 101907.</title>
        <authorList>
            <person name="Komaki H."/>
            <person name="Tamura T."/>
        </authorList>
    </citation>
    <scope>NUCLEOTIDE SEQUENCE [LARGE SCALE GENOMIC DNA]</scope>
    <source>
        <strain evidence="3 4">NBRC 101907</strain>
    </source>
</reference>
<keyword evidence="2" id="KW-0808">Transferase</keyword>
<dbReference type="PANTHER" id="PTHR43648">
    <property type="entry name" value="ELECTRON TRANSFER FLAVOPROTEIN BETA SUBUNIT LYSINE METHYLTRANSFERASE"/>
    <property type="match status" value="1"/>
</dbReference>
<dbReference type="GO" id="GO:0005840">
    <property type="term" value="C:ribosome"/>
    <property type="evidence" value="ECO:0007669"/>
    <property type="project" value="UniProtKB-KW"/>
</dbReference>
<evidence type="ECO:0000313" key="3">
    <source>
        <dbReference type="EMBL" id="GIH34537.1"/>
    </source>
</evidence>
<evidence type="ECO:0000313" key="4">
    <source>
        <dbReference type="Proteomes" id="UP000651728"/>
    </source>
</evidence>
<dbReference type="InterPro" id="IPR029063">
    <property type="entry name" value="SAM-dependent_MTases_sf"/>
</dbReference>
<dbReference type="Proteomes" id="UP000651728">
    <property type="component" value="Unassembled WGS sequence"/>
</dbReference>
<dbReference type="SUPFAM" id="SSF53335">
    <property type="entry name" value="S-adenosyl-L-methionine-dependent methyltransferases"/>
    <property type="match status" value="1"/>
</dbReference>
<name>A0ABQ4FID1_9ACTN</name>
<keyword evidence="3" id="KW-0689">Ribosomal protein</keyword>
<evidence type="ECO:0000256" key="1">
    <source>
        <dbReference type="ARBA" id="ARBA00022603"/>
    </source>
</evidence>
<protein>
    <submittedName>
        <fullName evidence="3">50S ribosomal protein L11 methyltransferase</fullName>
    </submittedName>
</protein>
<evidence type="ECO:0000256" key="2">
    <source>
        <dbReference type="ARBA" id="ARBA00022679"/>
    </source>
</evidence>
<dbReference type="InterPro" id="IPR050078">
    <property type="entry name" value="Ribosomal_L11_MeTrfase_PrmA"/>
</dbReference>
<keyword evidence="4" id="KW-1185">Reference proteome</keyword>
<dbReference type="PANTHER" id="PTHR43648:SF1">
    <property type="entry name" value="ELECTRON TRANSFER FLAVOPROTEIN BETA SUBUNIT LYSINE METHYLTRANSFERASE"/>
    <property type="match status" value="1"/>
</dbReference>
<dbReference type="Gene3D" id="3.40.50.150">
    <property type="entry name" value="Vaccinia Virus protein VP39"/>
    <property type="match status" value="1"/>
</dbReference>
<keyword evidence="3" id="KW-0687">Ribonucleoprotein</keyword>
<organism evidence="3 4">
    <name type="scientific">Microbispora amethystogenes</name>
    <dbReference type="NCBI Taxonomy" id="1427754"/>
    <lineage>
        <taxon>Bacteria</taxon>
        <taxon>Bacillati</taxon>
        <taxon>Actinomycetota</taxon>
        <taxon>Actinomycetes</taxon>
        <taxon>Streptosporangiales</taxon>
        <taxon>Streptosporangiaceae</taxon>
        <taxon>Microbispora</taxon>
    </lineage>
</organism>